<gene>
    <name evidence="2" type="ORF">VN24_21205</name>
</gene>
<dbReference type="EMBL" id="CP011058">
    <property type="protein sequence ID" value="AJY76630.1"/>
    <property type="molecule type" value="Genomic_DNA"/>
</dbReference>
<reference evidence="2 3" key="1">
    <citation type="journal article" date="2015" name="J. Biotechnol.">
        <title>Complete genome sequence of Paenibacillus beijingensis 7188(T) (=DSM 24997(T)), a novel rhizobacterium from jujube garden soil.</title>
        <authorList>
            <person name="Kwak Y."/>
            <person name="Shin J.H."/>
        </authorList>
    </citation>
    <scope>NUCLEOTIDE SEQUENCE [LARGE SCALE GENOMIC DNA]</scope>
    <source>
        <strain evidence="2 3">DSM 24997</strain>
    </source>
</reference>
<evidence type="ECO:0000256" key="1">
    <source>
        <dbReference type="SAM" id="MobiDB-lite"/>
    </source>
</evidence>
<dbReference type="Proteomes" id="UP000032633">
    <property type="component" value="Chromosome"/>
</dbReference>
<name>A0A0D5NNB5_9BACL</name>
<sequence length="77" mass="8258">MSVNDVLSAVFGGSPLSRLMTKTYTRTTISSRKDHISTEKPSLPNRSEVRDVSARRGTRIVPVSITRSGAAPGSSLL</sequence>
<feature type="region of interest" description="Disordered" evidence="1">
    <location>
        <begin position="28"/>
        <end position="55"/>
    </location>
</feature>
<dbReference type="KEGG" id="pbj:VN24_21205"/>
<evidence type="ECO:0000313" key="3">
    <source>
        <dbReference type="Proteomes" id="UP000032633"/>
    </source>
</evidence>
<dbReference type="HOGENOM" id="CLU_2634707_0_0_9"/>
<organism evidence="2 3">
    <name type="scientific">Paenibacillus beijingensis</name>
    <dbReference type="NCBI Taxonomy" id="1126833"/>
    <lineage>
        <taxon>Bacteria</taxon>
        <taxon>Bacillati</taxon>
        <taxon>Bacillota</taxon>
        <taxon>Bacilli</taxon>
        <taxon>Bacillales</taxon>
        <taxon>Paenibacillaceae</taxon>
        <taxon>Paenibacillus</taxon>
    </lineage>
</organism>
<evidence type="ECO:0000313" key="2">
    <source>
        <dbReference type="EMBL" id="AJY76630.1"/>
    </source>
</evidence>
<keyword evidence="3" id="KW-1185">Reference proteome</keyword>
<dbReference type="AlphaFoldDB" id="A0A0D5NNB5"/>
<protein>
    <submittedName>
        <fullName evidence="2">Uncharacterized protein</fullName>
    </submittedName>
</protein>
<accession>A0A0D5NNB5</accession>
<reference evidence="3" key="2">
    <citation type="submission" date="2015-03" db="EMBL/GenBank/DDBJ databases">
        <title>Genome sequence of Paenibacillus beijingensis strain DSM 24997T.</title>
        <authorList>
            <person name="Kwak Y."/>
            <person name="Shin J.-H."/>
        </authorList>
    </citation>
    <scope>NUCLEOTIDE SEQUENCE [LARGE SCALE GENOMIC DNA]</scope>
    <source>
        <strain evidence="3">DSM 24997</strain>
    </source>
</reference>
<proteinExistence type="predicted"/>